<proteinExistence type="predicted"/>
<dbReference type="PROSITE" id="PS00622">
    <property type="entry name" value="HTH_LUXR_1"/>
    <property type="match status" value="1"/>
</dbReference>
<protein>
    <submittedName>
        <fullName evidence="6">LuxR family transcriptional regulator</fullName>
    </submittedName>
</protein>
<dbReference type="SUPFAM" id="SSF55073">
    <property type="entry name" value="Nucleotide cyclase"/>
    <property type="match status" value="1"/>
</dbReference>
<dbReference type="GO" id="GO:0004016">
    <property type="term" value="F:adenylate cyclase activity"/>
    <property type="evidence" value="ECO:0007669"/>
    <property type="project" value="UniProtKB-ARBA"/>
</dbReference>
<accession>A0A1T3WEQ9</accession>
<dbReference type="PANTHER" id="PTHR47691:SF3">
    <property type="entry name" value="HTH-TYPE TRANSCRIPTIONAL REGULATOR RV0890C-RELATED"/>
    <property type="match status" value="1"/>
</dbReference>
<feature type="domain" description="HTH luxR-type" evidence="4">
    <location>
        <begin position="1035"/>
        <end position="1100"/>
    </location>
</feature>
<dbReference type="InterPro" id="IPR058852">
    <property type="entry name" value="HTH_77"/>
</dbReference>
<dbReference type="GO" id="GO:0035556">
    <property type="term" value="P:intracellular signal transduction"/>
    <property type="evidence" value="ECO:0007669"/>
    <property type="project" value="InterPro"/>
</dbReference>
<dbReference type="Pfam" id="PF00211">
    <property type="entry name" value="Guanylate_cyc"/>
    <property type="match status" value="1"/>
</dbReference>
<dbReference type="OrthoDB" id="9812579at2"/>
<keyword evidence="2" id="KW-0238">DNA-binding</keyword>
<keyword evidence="3" id="KW-0804">Transcription</keyword>
<dbReference type="Gene3D" id="1.25.40.10">
    <property type="entry name" value="Tetratricopeptide repeat domain"/>
    <property type="match status" value="1"/>
</dbReference>
<evidence type="ECO:0000313" key="6">
    <source>
        <dbReference type="EMBL" id="ORB10172.1"/>
    </source>
</evidence>
<dbReference type="InterPro" id="IPR001054">
    <property type="entry name" value="A/G_cyclase"/>
</dbReference>
<dbReference type="PROSITE" id="PS50043">
    <property type="entry name" value="HTH_LUXR_2"/>
    <property type="match status" value="1"/>
</dbReference>
<dbReference type="EMBL" id="MVHT01000004">
    <property type="protein sequence ID" value="ORB10172.1"/>
    <property type="molecule type" value="Genomic_DNA"/>
</dbReference>
<dbReference type="SUPFAM" id="SSF48452">
    <property type="entry name" value="TPR-like"/>
    <property type="match status" value="2"/>
</dbReference>
<evidence type="ECO:0000256" key="1">
    <source>
        <dbReference type="ARBA" id="ARBA00023015"/>
    </source>
</evidence>
<dbReference type="Gene3D" id="3.40.50.300">
    <property type="entry name" value="P-loop containing nucleotide triphosphate hydrolases"/>
    <property type="match status" value="1"/>
</dbReference>
<evidence type="ECO:0000259" key="5">
    <source>
        <dbReference type="PROSITE" id="PS50125"/>
    </source>
</evidence>
<dbReference type="SUPFAM" id="SSF46894">
    <property type="entry name" value="C-terminal effector domain of the bipartite response regulators"/>
    <property type="match status" value="1"/>
</dbReference>
<feature type="domain" description="Guanylate cyclase" evidence="5">
    <location>
        <begin position="29"/>
        <end position="137"/>
    </location>
</feature>
<dbReference type="PRINTS" id="PR00038">
    <property type="entry name" value="HTHLUXR"/>
</dbReference>
<dbReference type="InterPro" id="IPR029787">
    <property type="entry name" value="Nucleotide_cyclase"/>
</dbReference>
<evidence type="ECO:0000256" key="2">
    <source>
        <dbReference type="ARBA" id="ARBA00023125"/>
    </source>
</evidence>
<gene>
    <name evidence="6" type="ORF">BST27_02295</name>
</gene>
<dbReference type="GO" id="GO:0003677">
    <property type="term" value="F:DNA binding"/>
    <property type="evidence" value="ECO:0007669"/>
    <property type="project" value="UniProtKB-KW"/>
</dbReference>
<sequence length="1103" mass="117981">MGKSKPRADVPPVNWSEPGVSELPTGTVTLLLADIEGSTALWQTSASEMTTAVARLDATLSRLVDAHHGVRPIEQGEGDSFVIAFDRASDAVACALALQGAPLAPIRLRVGLHSGEVQLRDDANYIGPTINRAARVRDLAHGGQAVLTAAVEQLVADHLPPGAWLTDLGSHHLRDIPRPEHVFGLCHPDLRVDFPPLRSTSAAATPAFPILLTKFVGRTSEIAELARLLHEHRLVTLTGAGGVGKTRLAVQLAGQAPDVVGGSIHYVDLAPINDPDLVEAAIAKAFGLQDQLDRSAIDSVNARIGDRRLLIVLDNCEHLLEASAASVVALLGSCPNVRVLATSREPLRIASEVNWQVPSLGLADESVELFTDRARQVRPDFTVNDGNVNAVHEICRRLDGMPLAIELAAARMRAMSASDICDSLNDRFMLLTGGARTAVRRQQTLRASVDWSHSMLAAAEATLFRQLAVFAGGFDLDAVVAVCGDGVMQRYHVLDQLTLLVDKSLVQADNTAERTRYRMLETIRDYALEKLVEAGEADALRQRHRDYYTALAAGLDTPACNNFRRVVADVEGDIDNLRAAFAYSRESREPARALQMASSLLPLWEGRGQLREGLKWFEAIFDDEGFDPDAIEPALAVRALADKAVLDALVAAFDTDKRAEHALALARELDDPALLARSLTACGCVAGLDFDSAKGHFAEAIDLVRATGDDWRLSQILSRLAYLAAMEGDPVAASALGAEGADLAEALDDWPKAHVCRWSIAMAQMLRADLTGAIDTCRELFVACEASSDVLGMMLSLITQGCALIFRGDVAAAKAVGRSAISAGAELDAVLERSASTVLALVAVANGDAPSARELGRRIWELPGVHRGSVAVSAVAMCAHVEGDLARAQELADEAVATLAGWHKSWALCTRAYIAADLGDHDRSRRDAQQALSILADTQSRLCLPAILECLARAAADDGGYAEAARLLGAADAVSNRTGESRLPIYQAGYEAAVEACRNGLGVDDFQAAWADGAALSDEDAISHALRGRADRKRPATGWASLTPAELDVARLVSEGLSNKDIAERLFISPRTVQAHLTHMYTKLGYNSRVQLAQEAVRQSNSS</sequence>
<dbReference type="GO" id="GO:0009190">
    <property type="term" value="P:cyclic nucleotide biosynthetic process"/>
    <property type="evidence" value="ECO:0007669"/>
    <property type="project" value="InterPro"/>
</dbReference>
<keyword evidence="7" id="KW-1185">Reference proteome</keyword>
<dbReference type="InterPro" id="IPR011990">
    <property type="entry name" value="TPR-like_helical_dom_sf"/>
</dbReference>
<dbReference type="Gene3D" id="1.10.10.10">
    <property type="entry name" value="Winged helix-like DNA-binding domain superfamily/Winged helix DNA-binding domain"/>
    <property type="match status" value="1"/>
</dbReference>
<dbReference type="Proteomes" id="UP000192739">
    <property type="component" value="Unassembled WGS sequence"/>
</dbReference>
<dbReference type="RefSeq" id="WP_079219539.1">
    <property type="nucleotide sequence ID" value="NZ_CBCRZH010000004.1"/>
</dbReference>
<dbReference type="InterPro" id="IPR016032">
    <property type="entry name" value="Sig_transdc_resp-reg_C-effctor"/>
</dbReference>
<dbReference type="Gene3D" id="3.30.70.1230">
    <property type="entry name" value="Nucleotide cyclase"/>
    <property type="match status" value="2"/>
</dbReference>
<dbReference type="GO" id="GO:0006355">
    <property type="term" value="P:regulation of DNA-templated transcription"/>
    <property type="evidence" value="ECO:0007669"/>
    <property type="project" value="InterPro"/>
</dbReference>
<dbReference type="PROSITE" id="PS50125">
    <property type="entry name" value="GUANYLATE_CYCLASE_2"/>
    <property type="match status" value="1"/>
</dbReference>
<dbReference type="InterPro" id="IPR036388">
    <property type="entry name" value="WH-like_DNA-bd_sf"/>
</dbReference>
<dbReference type="InterPro" id="IPR027417">
    <property type="entry name" value="P-loop_NTPase"/>
</dbReference>
<dbReference type="FunFam" id="1.10.10.10:FF:000553">
    <property type="entry name" value="Transcriptional regulator, LuxR family"/>
    <property type="match status" value="1"/>
</dbReference>
<evidence type="ECO:0000256" key="3">
    <source>
        <dbReference type="ARBA" id="ARBA00023163"/>
    </source>
</evidence>
<reference evidence="6 7" key="1">
    <citation type="submission" date="2017-02" db="EMBL/GenBank/DDBJ databases">
        <title>The new phylogeny of genus Mycobacterium.</title>
        <authorList>
            <person name="Tortoli E."/>
            <person name="Trovato A."/>
            <person name="Cirillo D.M."/>
        </authorList>
    </citation>
    <scope>NUCLEOTIDE SEQUENCE [LARGE SCALE GENOMIC DNA]</scope>
    <source>
        <strain evidence="6 7">DSM 44049</strain>
    </source>
</reference>
<dbReference type="AlphaFoldDB" id="A0A1T3WEQ9"/>
<keyword evidence="1" id="KW-0805">Transcription regulation</keyword>
<dbReference type="Pfam" id="PF25872">
    <property type="entry name" value="HTH_77"/>
    <property type="match status" value="1"/>
</dbReference>
<dbReference type="CDD" id="cd07302">
    <property type="entry name" value="CHD"/>
    <property type="match status" value="1"/>
</dbReference>
<dbReference type="InterPro" id="IPR000792">
    <property type="entry name" value="Tscrpt_reg_LuxR_C"/>
</dbReference>
<dbReference type="SUPFAM" id="SSF52540">
    <property type="entry name" value="P-loop containing nucleoside triphosphate hydrolases"/>
    <property type="match status" value="1"/>
</dbReference>
<dbReference type="CDD" id="cd06170">
    <property type="entry name" value="LuxR_C_like"/>
    <property type="match status" value="1"/>
</dbReference>
<dbReference type="PANTHER" id="PTHR47691">
    <property type="entry name" value="REGULATOR-RELATED"/>
    <property type="match status" value="1"/>
</dbReference>
<dbReference type="Pfam" id="PF00196">
    <property type="entry name" value="GerE"/>
    <property type="match status" value="1"/>
</dbReference>
<dbReference type="SMART" id="SM00421">
    <property type="entry name" value="HTH_LUXR"/>
    <property type="match status" value="1"/>
</dbReference>
<name>A0A1T3WEQ9_MYCIE</name>
<evidence type="ECO:0000259" key="4">
    <source>
        <dbReference type="PROSITE" id="PS50043"/>
    </source>
</evidence>
<organism evidence="6 7">
    <name type="scientific">Mycobacterium intermedium</name>
    <dbReference type="NCBI Taxonomy" id="28445"/>
    <lineage>
        <taxon>Bacteria</taxon>
        <taxon>Bacillati</taxon>
        <taxon>Actinomycetota</taxon>
        <taxon>Actinomycetes</taxon>
        <taxon>Mycobacteriales</taxon>
        <taxon>Mycobacteriaceae</taxon>
        <taxon>Mycobacterium</taxon>
        <taxon>Mycobacterium simiae complex</taxon>
    </lineage>
</organism>
<evidence type="ECO:0000313" key="7">
    <source>
        <dbReference type="Proteomes" id="UP000192739"/>
    </source>
</evidence>
<dbReference type="PRINTS" id="PR00364">
    <property type="entry name" value="DISEASERSIST"/>
</dbReference>
<comment type="caution">
    <text evidence="6">The sequence shown here is derived from an EMBL/GenBank/DDBJ whole genome shotgun (WGS) entry which is preliminary data.</text>
</comment>
<dbReference type="SMART" id="SM00044">
    <property type="entry name" value="CYCc"/>
    <property type="match status" value="1"/>
</dbReference>